<evidence type="ECO:0000313" key="1">
    <source>
        <dbReference type="EMBL" id="MBC8561456.1"/>
    </source>
</evidence>
<protein>
    <submittedName>
        <fullName evidence="1">Uncharacterized protein</fullName>
    </submittedName>
</protein>
<gene>
    <name evidence="1" type="ORF">H8704_02210</name>
</gene>
<evidence type="ECO:0000313" key="2">
    <source>
        <dbReference type="Proteomes" id="UP000606193"/>
    </source>
</evidence>
<sequence>MSDISAVSSLSDLSRDLYYQYLINHNSMSTMFDALSGNSDDSSDSSGLTSAIGSGLGYGLSSLNSIEGLDSLYGLSGVSRSDDSLLGLSQGISGFAGILQSYLSAQTTQASEMADSMAAVLEEAAQTEDTSSLTYRTVQEVYQYFQEQSKKPASLL</sequence>
<comment type="caution">
    <text evidence="1">The sequence shown here is derived from an EMBL/GenBank/DDBJ whole genome shotgun (WGS) entry which is preliminary data.</text>
</comment>
<accession>A0ABR7MYK1</accession>
<dbReference type="RefSeq" id="WP_249297129.1">
    <property type="nucleotide sequence ID" value="NZ_JACRSX010000002.1"/>
</dbReference>
<name>A0ABR7MYK1_9FIRM</name>
<organism evidence="1 2">
    <name type="scientific">Jutongia huaianensis</name>
    <dbReference type="NCBI Taxonomy" id="2763668"/>
    <lineage>
        <taxon>Bacteria</taxon>
        <taxon>Bacillati</taxon>
        <taxon>Bacillota</taxon>
        <taxon>Clostridia</taxon>
        <taxon>Lachnospirales</taxon>
        <taxon>Lachnospiraceae</taxon>
        <taxon>Jutongia</taxon>
    </lineage>
</organism>
<proteinExistence type="predicted"/>
<keyword evidence="2" id="KW-1185">Reference proteome</keyword>
<reference evidence="1 2" key="1">
    <citation type="submission" date="2020-08" db="EMBL/GenBank/DDBJ databases">
        <title>Genome public.</title>
        <authorList>
            <person name="Liu C."/>
            <person name="Sun Q."/>
        </authorList>
    </citation>
    <scope>NUCLEOTIDE SEQUENCE [LARGE SCALE GENOMIC DNA]</scope>
    <source>
        <strain evidence="1 2">NSJ-37</strain>
    </source>
</reference>
<dbReference type="EMBL" id="JACRSX010000002">
    <property type="protein sequence ID" value="MBC8561456.1"/>
    <property type="molecule type" value="Genomic_DNA"/>
</dbReference>
<dbReference type="Proteomes" id="UP000606193">
    <property type="component" value="Unassembled WGS sequence"/>
</dbReference>